<dbReference type="AlphaFoldDB" id="A0AA39DD25"/>
<evidence type="ECO:0000256" key="2">
    <source>
        <dbReference type="ARBA" id="ARBA00022692"/>
    </source>
</evidence>
<keyword evidence="4 7" id="KW-1133">Transmembrane helix</keyword>
<proteinExistence type="predicted"/>
<keyword evidence="10" id="KW-1185">Reference proteome</keyword>
<dbReference type="PANTHER" id="PTHR24186:SF56">
    <property type="entry name" value="PGG DOMAIN-CONTAINING PROTEIN"/>
    <property type="match status" value="1"/>
</dbReference>
<evidence type="ECO:0000256" key="3">
    <source>
        <dbReference type="ARBA" id="ARBA00022737"/>
    </source>
</evidence>
<keyword evidence="6 7" id="KW-0472">Membrane</keyword>
<dbReference type="Pfam" id="PF13962">
    <property type="entry name" value="PGG"/>
    <property type="match status" value="1"/>
</dbReference>
<keyword evidence="2 7" id="KW-0812">Transmembrane</keyword>
<evidence type="ECO:0000313" key="9">
    <source>
        <dbReference type="EMBL" id="KAJ9680513.1"/>
    </source>
</evidence>
<dbReference type="InterPro" id="IPR026961">
    <property type="entry name" value="PGG_dom"/>
</dbReference>
<evidence type="ECO:0000256" key="4">
    <source>
        <dbReference type="ARBA" id="ARBA00022989"/>
    </source>
</evidence>
<accession>A0AA39DD25</accession>
<feature type="transmembrane region" description="Helical" evidence="7">
    <location>
        <begin position="107"/>
        <end position="127"/>
    </location>
</feature>
<dbReference type="EMBL" id="JARBHA010000015">
    <property type="protein sequence ID" value="KAJ9680513.1"/>
    <property type="molecule type" value="Genomic_DNA"/>
</dbReference>
<feature type="transmembrane region" description="Helical" evidence="7">
    <location>
        <begin position="35"/>
        <end position="52"/>
    </location>
</feature>
<dbReference type="PANTHER" id="PTHR24186">
    <property type="entry name" value="PROTEIN PHOSPHATASE 1 REGULATORY SUBUNIT"/>
    <property type="match status" value="1"/>
</dbReference>
<dbReference type="GO" id="GO:0005886">
    <property type="term" value="C:plasma membrane"/>
    <property type="evidence" value="ECO:0007669"/>
    <property type="project" value="TreeGrafter"/>
</dbReference>
<feature type="domain" description="PGG" evidence="8">
    <location>
        <begin position="30"/>
        <end position="128"/>
    </location>
</feature>
<evidence type="ECO:0000256" key="5">
    <source>
        <dbReference type="ARBA" id="ARBA00023043"/>
    </source>
</evidence>
<dbReference type="Proteomes" id="UP001168098">
    <property type="component" value="Unassembled WGS sequence"/>
</dbReference>
<protein>
    <recommendedName>
        <fullName evidence="8">PGG domain-containing protein</fullName>
    </recommendedName>
</protein>
<comment type="subcellular location">
    <subcellularLocation>
        <location evidence="1">Membrane</location>
        <topology evidence="1">Multi-pass membrane protein</topology>
    </subcellularLocation>
</comment>
<organism evidence="9 10">
    <name type="scientific">Vitis rotundifolia</name>
    <name type="common">Muscadine grape</name>
    <dbReference type="NCBI Taxonomy" id="103349"/>
    <lineage>
        <taxon>Eukaryota</taxon>
        <taxon>Viridiplantae</taxon>
        <taxon>Streptophyta</taxon>
        <taxon>Embryophyta</taxon>
        <taxon>Tracheophyta</taxon>
        <taxon>Spermatophyta</taxon>
        <taxon>Magnoliopsida</taxon>
        <taxon>eudicotyledons</taxon>
        <taxon>Gunneridae</taxon>
        <taxon>Pentapetalae</taxon>
        <taxon>rosids</taxon>
        <taxon>Vitales</taxon>
        <taxon>Vitaceae</taxon>
        <taxon>Viteae</taxon>
        <taxon>Vitis</taxon>
    </lineage>
</organism>
<evidence type="ECO:0000256" key="6">
    <source>
        <dbReference type="ARBA" id="ARBA00023136"/>
    </source>
</evidence>
<feature type="transmembrane region" description="Helical" evidence="7">
    <location>
        <begin position="139"/>
        <end position="158"/>
    </location>
</feature>
<comment type="caution">
    <text evidence="9">The sequence shown here is derived from an EMBL/GenBank/DDBJ whole genome shotgun (WGS) entry which is preliminary data.</text>
</comment>
<gene>
    <name evidence="9" type="ORF">PVL29_019746</name>
</gene>
<sequence>MMSESEHSPAYVGRSWYKNFQYQEGRDSPSEARNVLLIISGLIAAVTFQAGVNPPGGVWQDNDNGHVAGTAIYASQQAAFYLFLIFNTMALSTSLLLVLYLTHRFPFYVEIWVAIIGMGVTYGSAIFAVTPGHSVRFRYVMLAAAVPWLPRLLLQLFWRFKAKLCKYFCLRCSFLLRSNLLS</sequence>
<name>A0AA39DD25_VITRO</name>
<evidence type="ECO:0000259" key="8">
    <source>
        <dbReference type="Pfam" id="PF13962"/>
    </source>
</evidence>
<evidence type="ECO:0000256" key="7">
    <source>
        <dbReference type="SAM" id="Phobius"/>
    </source>
</evidence>
<keyword evidence="3" id="KW-0677">Repeat</keyword>
<feature type="transmembrane region" description="Helical" evidence="7">
    <location>
        <begin position="78"/>
        <end position="100"/>
    </location>
</feature>
<reference evidence="9 10" key="1">
    <citation type="journal article" date="2023" name="BMC Biotechnol.">
        <title>Vitis rotundifolia cv Carlos genome sequencing.</title>
        <authorList>
            <person name="Huff M."/>
            <person name="Hulse-Kemp A."/>
            <person name="Scheffler B."/>
            <person name="Youngblood R."/>
            <person name="Simpson S."/>
            <person name="Babiker E."/>
            <person name="Staton M."/>
        </authorList>
    </citation>
    <scope>NUCLEOTIDE SEQUENCE [LARGE SCALE GENOMIC DNA]</scope>
    <source>
        <tissue evidence="9">Leaf</tissue>
    </source>
</reference>
<keyword evidence="5" id="KW-0040">ANK repeat</keyword>
<evidence type="ECO:0000313" key="10">
    <source>
        <dbReference type="Proteomes" id="UP001168098"/>
    </source>
</evidence>
<evidence type="ECO:0000256" key="1">
    <source>
        <dbReference type="ARBA" id="ARBA00004141"/>
    </source>
</evidence>